<evidence type="ECO:0000313" key="2">
    <source>
        <dbReference type="Proteomes" id="UP000286415"/>
    </source>
</evidence>
<comment type="caution">
    <text evidence="1">The sequence shown here is derived from an EMBL/GenBank/DDBJ whole genome shotgun (WGS) entry which is preliminary data.</text>
</comment>
<protein>
    <submittedName>
        <fullName evidence="1">Uncharacterized protein</fullName>
    </submittedName>
</protein>
<proteinExistence type="predicted"/>
<evidence type="ECO:0000313" key="1">
    <source>
        <dbReference type="EMBL" id="KAG5455111.1"/>
    </source>
</evidence>
<dbReference type="AlphaFoldDB" id="A0A419PV78"/>
<reference evidence="1 2" key="2">
    <citation type="journal article" date="2021" name="Genomics">
        <title>High-quality reference genome for Clonorchis sinensis.</title>
        <authorList>
            <person name="Young N.D."/>
            <person name="Stroehlein A.J."/>
            <person name="Kinkar L."/>
            <person name="Wang T."/>
            <person name="Sohn W.M."/>
            <person name="Chang B.C.H."/>
            <person name="Kaur P."/>
            <person name="Weisz D."/>
            <person name="Dudchenko O."/>
            <person name="Aiden E.L."/>
            <person name="Korhonen P.K."/>
            <person name="Gasser R.B."/>
        </authorList>
    </citation>
    <scope>NUCLEOTIDE SEQUENCE [LARGE SCALE GENOMIC DNA]</scope>
    <source>
        <strain evidence="1">Cs-k2</strain>
    </source>
</reference>
<name>A0A419PV78_CLOSI</name>
<dbReference type="InParanoid" id="A0A419PV78"/>
<organism evidence="1 2">
    <name type="scientific">Clonorchis sinensis</name>
    <name type="common">Chinese liver fluke</name>
    <dbReference type="NCBI Taxonomy" id="79923"/>
    <lineage>
        <taxon>Eukaryota</taxon>
        <taxon>Metazoa</taxon>
        <taxon>Spiralia</taxon>
        <taxon>Lophotrochozoa</taxon>
        <taxon>Platyhelminthes</taxon>
        <taxon>Trematoda</taxon>
        <taxon>Digenea</taxon>
        <taxon>Opisthorchiida</taxon>
        <taxon>Opisthorchiata</taxon>
        <taxon>Opisthorchiidae</taxon>
        <taxon>Clonorchis</taxon>
    </lineage>
</organism>
<gene>
    <name evidence="1" type="ORF">CSKR_107368</name>
</gene>
<sequence length="244" mass="27688">MTLVIVGIRKQLWFIVVLIEKSTESHVHSVFQRNGLQMPPHVSVGTIFEISQYIFVKETTHKVVENSSIAHHWFHPSWGSSGRRSPEFLICAAAKDGEMAQVNLLTGRPMVRTRPKHLDASCLGLGNLAVSQPSYFFRVAWQLSTERETTHKVAENSSTAHDRFRPSWSSSGRRSPRISVNLMFYLNRNWTDCNKHTHLQLNLVFTGDSAESLVYDVLQLTAAQRPPHASVGTIFEISQYIFIN</sequence>
<accession>A0A419PV78</accession>
<dbReference type="EMBL" id="NIRI02000005">
    <property type="protein sequence ID" value="KAG5455111.1"/>
    <property type="molecule type" value="Genomic_DNA"/>
</dbReference>
<dbReference type="Proteomes" id="UP000286415">
    <property type="component" value="Unassembled WGS sequence"/>
</dbReference>
<dbReference type="STRING" id="79923.A0A419PV78"/>
<reference evidence="1 2" key="1">
    <citation type="journal article" date="2018" name="Biotechnol. Adv.">
        <title>Improved genomic resources and new bioinformatic workflow for the carcinogenic parasite Clonorchis sinensis: Biotechnological implications.</title>
        <authorList>
            <person name="Wang D."/>
            <person name="Korhonen P.K."/>
            <person name="Gasser R.B."/>
            <person name="Young N.D."/>
        </authorList>
    </citation>
    <scope>NUCLEOTIDE SEQUENCE [LARGE SCALE GENOMIC DNA]</scope>
    <source>
        <strain evidence="1">Cs-k2</strain>
    </source>
</reference>
<keyword evidence="2" id="KW-1185">Reference proteome</keyword>